<accession>A0A379EXF3</accession>
<dbReference type="InterPro" id="IPR050583">
    <property type="entry name" value="Mycobacterial_A85_antigen"/>
</dbReference>
<proteinExistence type="predicted"/>
<evidence type="ECO:0000313" key="3">
    <source>
        <dbReference type="Proteomes" id="UP000254704"/>
    </source>
</evidence>
<dbReference type="Proteomes" id="UP000254704">
    <property type="component" value="Unassembled WGS sequence"/>
</dbReference>
<dbReference type="InterPro" id="IPR000801">
    <property type="entry name" value="Esterase-like"/>
</dbReference>
<dbReference type="PANTHER" id="PTHR48098">
    <property type="entry name" value="ENTEROCHELIN ESTERASE-RELATED"/>
    <property type="match status" value="1"/>
</dbReference>
<dbReference type="RefSeq" id="WP_049215832.1">
    <property type="nucleotide sequence ID" value="NZ_BQFX01000029.1"/>
</dbReference>
<keyword evidence="2" id="KW-0326">Glycosidase</keyword>
<dbReference type="OrthoDB" id="9803578at2"/>
<feature type="signal peptide" evidence="1">
    <location>
        <begin position="1"/>
        <end position="22"/>
    </location>
</feature>
<dbReference type="SUPFAM" id="SSF53474">
    <property type="entry name" value="alpha/beta-Hydrolases"/>
    <property type="match status" value="1"/>
</dbReference>
<dbReference type="AlphaFoldDB" id="A0A379EXF3"/>
<gene>
    <name evidence="2" type="primary">frmB</name>
    <name evidence="2" type="ORF">NCTC11621_01893</name>
</gene>
<feature type="chain" id="PRO_5016879430" evidence="1">
    <location>
        <begin position="23"/>
        <end position="269"/>
    </location>
</feature>
<organism evidence="2 3">
    <name type="scientific">Pasteurella canis</name>
    <dbReference type="NCBI Taxonomy" id="753"/>
    <lineage>
        <taxon>Bacteria</taxon>
        <taxon>Pseudomonadati</taxon>
        <taxon>Pseudomonadota</taxon>
        <taxon>Gammaproteobacteria</taxon>
        <taxon>Pasteurellales</taxon>
        <taxon>Pasteurellaceae</taxon>
        <taxon>Pasteurella</taxon>
    </lineage>
</organism>
<reference evidence="2 3" key="1">
    <citation type="submission" date="2018-06" db="EMBL/GenBank/DDBJ databases">
        <authorList>
            <consortium name="Pathogen Informatics"/>
            <person name="Doyle S."/>
        </authorList>
    </citation>
    <scope>NUCLEOTIDE SEQUENCE [LARGE SCALE GENOMIC DNA]</scope>
    <source>
        <strain evidence="2 3">NCTC11621</strain>
    </source>
</reference>
<dbReference type="GO" id="GO:0016747">
    <property type="term" value="F:acyltransferase activity, transferring groups other than amino-acyl groups"/>
    <property type="evidence" value="ECO:0007669"/>
    <property type="project" value="TreeGrafter"/>
</dbReference>
<dbReference type="EC" id="3.2.1.8" evidence="2"/>
<dbReference type="InterPro" id="IPR029058">
    <property type="entry name" value="AB_hydrolase_fold"/>
</dbReference>
<name>A0A379EXF3_9PAST</name>
<dbReference type="GO" id="GO:0031176">
    <property type="term" value="F:endo-1,4-beta-xylanase activity"/>
    <property type="evidence" value="ECO:0007669"/>
    <property type="project" value="UniProtKB-EC"/>
</dbReference>
<keyword evidence="2" id="KW-0378">Hydrolase</keyword>
<dbReference type="PANTHER" id="PTHR48098:SF1">
    <property type="entry name" value="DIACYLGLYCEROL ACYLTRANSFERASE_MYCOLYLTRANSFERASE AG85A"/>
    <property type="match status" value="1"/>
</dbReference>
<evidence type="ECO:0000313" key="2">
    <source>
        <dbReference type="EMBL" id="SUC10814.1"/>
    </source>
</evidence>
<protein>
    <submittedName>
        <fullName evidence="2">XynC protein</fullName>
        <ecNumber evidence="2">3.2.1.8</ecNumber>
    </submittedName>
</protein>
<evidence type="ECO:0000256" key="1">
    <source>
        <dbReference type="SAM" id="SignalP"/>
    </source>
</evidence>
<keyword evidence="1" id="KW-0732">Signal</keyword>
<sequence>MKKVLLISSVVLGLCYSTTSVAFSEKNIDVYSQAMNKNIPVTVVLPEGYTEAKKYSTIYTLHGWSGNNRNYPEKTGLGKLADKYGVIYVSPDGNYDSWYVDSELKKDSKYYTFVAKELVDYIDKHYATEPTKEQRAITGLSMGGFGALYIGIKNQHVFGQIGSMSGGVNIEQFKNNWGIAAVVNDHWHDYNIKDLAHSLIFTKSQIIIDCGIDDFFIEPNRELHRKLLDLNIPHTYTEKPGGHTWAYWTDSIGQHTHFFTQHFAQHRTK</sequence>
<dbReference type="Pfam" id="PF00756">
    <property type="entry name" value="Esterase"/>
    <property type="match status" value="1"/>
</dbReference>
<dbReference type="EMBL" id="UGTV01000015">
    <property type="protein sequence ID" value="SUC10814.1"/>
    <property type="molecule type" value="Genomic_DNA"/>
</dbReference>
<dbReference type="Gene3D" id="3.40.50.1820">
    <property type="entry name" value="alpha/beta hydrolase"/>
    <property type="match status" value="1"/>
</dbReference>